<evidence type="ECO:0000313" key="3">
    <source>
        <dbReference type="Proteomes" id="UP001596422"/>
    </source>
</evidence>
<keyword evidence="3" id="KW-1185">Reference proteome</keyword>
<dbReference type="InterPro" id="IPR040686">
    <property type="entry name" value="PurK_C"/>
</dbReference>
<feature type="domain" description="Phosphoribosylaminoimidazole carboxylase C-terminal" evidence="1">
    <location>
        <begin position="1"/>
        <end position="49"/>
    </location>
</feature>
<dbReference type="Pfam" id="PF17769">
    <property type="entry name" value="PurK_C"/>
    <property type="match status" value="1"/>
</dbReference>
<dbReference type="Gene3D" id="3.30.470.20">
    <property type="entry name" value="ATP-grasp fold, B domain"/>
    <property type="match status" value="1"/>
</dbReference>
<sequence>MWNLLGRDWSTQWLAVPGCDVHWYEKEVRPGRKVGHVNLHRNSVAELQESLNQLAAMLPEEERSPLLWALQEIGADA</sequence>
<protein>
    <recommendedName>
        <fullName evidence="1">Phosphoribosylaminoimidazole carboxylase C-terminal domain-containing protein</fullName>
    </recommendedName>
</protein>
<dbReference type="Proteomes" id="UP001596422">
    <property type="component" value="Unassembled WGS sequence"/>
</dbReference>
<dbReference type="SUPFAM" id="SSF51246">
    <property type="entry name" value="Rudiment single hybrid motif"/>
    <property type="match status" value="1"/>
</dbReference>
<name>A0ABW1ZZH3_9GAMM</name>
<comment type="caution">
    <text evidence="2">The sequence shown here is derived from an EMBL/GenBank/DDBJ whole genome shotgun (WGS) entry which is preliminary data.</text>
</comment>
<gene>
    <name evidence="2" type="ORF">ACFQDL_10965</name>
</gene>
<organism evidence="2 3">
    <name type="scientific">Marinobacterium aestuariivivens</name>
    <dbReference type="NCBI Taxonomy" id="1698799"/>
    <lineage>
        <taxon>Bacteria</taxon>
        <taxon>Pseudomonadati</taxon>
        <taxon>Pseudomonadota</taxon>
        <taxon>Gammaproteobacteria</taxon>
        <taxon>Oceanospirillales</taxon>
        <taxon>Oceanospirillaceae</taxon>
        <taxon>Marinobacterium</taxon>
    </lineage>
</organism>
<dbReference type="RefSeq" id="WP_379909057.1">
    <property type="nucleotide sequence ID" value="NZ_JBHSWE010000001.1"/>
</dbReference>
<accession>A0ABW1ZZH3</accession>
<evidence type="ECO:0000259" key="1">
    <source>
        <dbReference type="Pfam" id="PF17769"/>
    </source>
</evidence>
<dbReference type="InterPro" id="IPR011054">
    <property type="entry name" value="Rudment_hybrid_motif"/>
</dbReference>
<evidence type="ECO:0000313" key="2">
    <source>
        <dbReference type="EMBL" id="MFC6670551.1"/>
    </source>
</evidence>
<dbReference type="EMBL" id="JBHSWE010000001">
    <property type="protein sequence ID" value="MFC6670551.1"/>
    <property type="molecule type" value="Genomic_DNA"/>
</dbReference>
<proteinExistence type="predicted"/>
<reference evidence="3" key="1">
    <citation type="journal article" date="2019" name="Int. J. Syst. Evol. Microbiol.">
        <title>The Global Catalogue of Microorganisms (GCM) 10K type strain sequencing project: providing services to taxonomists for standard genome sequencing and annotation.</title>
        <authorList>
            <consortium name="The Broad Institute Genomics Platform"/>
            <consortium name="The Broad Institute Genome Sequencing Center for Infectious Disease"/>
            <person name="Wu L."/>
            <person name="Ma J."/>
        </authorList>
    </citation>
    <scope>NUCLEOTIDE SEQUENCE [LARGE SCALE GENOMIC DNA]</scope>
    <source>
        <strain evidence="3">NBRC 111756</strain>
    </source>
</reference>